<dbReference type="CDD" id="cd02440">
    <property type="entry name" value="AdoMet_MTases"/>
    <property type="match status" value="1"/>
</dbReference>
<evidence type="ECO:0000259" key="1">
    <source>
        <dbReference type="Pfam" id="PF08241"/>
    </source>
</evidence>
<dbReference type="InterPro" id="IPR013216">
    <property type="entry name" value="Methyltransf_11"/>
</dbReference>
<dbReference type="GO" id="GO:0032259">
    <property type="term" value="P:methylation"/>
    <property type="evidence" value="ECO:0007669"/>
    <property type="project" value="UniProtKB-KW"/>
</dbReference>
<dbReference type="InterPro" id="IPR029063">
    <property type="entry name" value="SAM-dependent_MTases_sf"/>
</dbReference>
<dbReference type="GO" id="GO:0008757">
    <property type="term" value="F:S-adenosylmethionine-dependent methyltransferase activity"/>
    <property type="evidence" value="ECO:0007669"/>
    <property type="project" value="InterPro"/>
</dbReference>
<dbReference type="AlphaFoldDB" id="S9U3W8"/>
<evidence type="ECO:0000313" key="2">
    <source>
        <dbReference type="EMBL" id="EPY09276.1"/>
    </source>
</evidence>
<dbReference type="eggNOG" id="COG2227">
    <property type="taxonomic scope" value="Bacteria"/>
</dbReference>
<gene>
    <name evidence="2" type="ORF">PAALTS15_00245</name>
</gene>
<dbReference type="Pfam" id="PF08241">
    <property type="entry name" value="Methyltransf_11"/>
    <property type="match status" value="1"/>
</dbReference>
<dbReference type="EMBL" id="ATMT01000001">
    <property type="protein sequence ID" value="EPY09276.1"/>
    <property type="molecule type" value="Genomic_DNA"/>
</dbReference>
<name>S9U3W8_PAEAL</name>
<comment type="caution">
    <text evidence="2">The sequence shown here is derived from an EMBL/GenBank/DDBJ whole genome shotgun (WGS) entry which is preliminary data.</text>
</comment>
<sequence length="201" mass="22981">MNIVNTREHYESLIAEGNDPFLDPPALQRYMSNWDGPLFYEALTPSPKSVLEIGIGTGRVATHILQSGCDSLVGIDISPLTLERASWNLRPHSNVEFVHADICDFIRPDTFDLAYSVLTFMHIEDKEQAFRNIYASLKLGGYLILSVSKDSEWFEFNDRKLQLYPASVDTYRQLYKQTGFLLEMVEETESKYATIMKGKKI</sequence>
<dbReference type="PANTHER" id="PTHR43861">
    <property type="entry name" value="TRANS-ACONITATE 2-METHYLTRANSFERASE-RELATED"/>
    <property type="match status" value="1"/>
</dbReference>
<organism evidence="2 3">
    <name type="scientific">Paenibacillus alvei TS-15</name>
    <dbReference type="NCBI Taxonomy" id="1117108"/>
    <lineage>
        <taxon>Bacteria</taxon>
        <taxon>Bacillati</taxon>
        <taxon>Bacillota</taxon>
        <taxon>Bacilli</taxon>
        <taxon>Bacillales</taxon>
        <taxon>Paenibacillaceae</taxon>
        <taxon>Paenibacillus</taxon>
    </lineage>
</organism>
<reference evidence="2 3" key="1">
    <citation type="submission" date="2013-05" db="EMBL/GenBank/DDBJ databases">
        <authorList>
            <person name="Strain E.A."/>
            <person name="Brown E."/>
            <person name="Allard M.W."/>
            <person name="Luo Y.L."/>
        </authorList>
    </citation>
    <scope>NUCLEOTIDE SEQUENCE [LARGE SCALE GENOMIC DNA]</scope>
    <source>
        <strain evidence="2 3">TS-15</strain>
    </source>
</reference>
<protein>
    <submittedName>
        <fullName evidence="2">Methyltransferase type 11</fullName>
    </submittedName>
</protein>
<feature type="domain" description="Methyltransferase type 11" evidence="1">
    <location>
        <begin position="51"/>
        <end position="145"/>
    </location>
</feature>
<dbReference type="SUPFAM" id="SSF53335">
    <property type="entry name" value="S-adenosyl-L-methionine-dependent methyltransferases"/>
    <property type="match status" value="1"/>
</dbReference>
<dbReference type="RefSeq" id="WP_021257670.1">
    <property type="nucleotide sequence ID" value="NZ_ATMT01000001.1"/>
</dbReference>
<keyword evidence="2" id="KW-0808">Transferase</keyword>
<dbReference type="Proteomes" id="UP000015344">
    <property type="component" value="Unassembled WGS sequence"/>
</dbReference>
<proteinExistence type="predicted"/>
<dbReference type="Gene3D" id="3.40.50.150">
    <property type="entry name" value="Vaccinia Virus protein VP39"/>
    <property type="match status" value="1"/>
</dbReference>
<keyword evidence="2" id="KW-0489">Methyltransferase</keyword>
<dbReference type="PATRIC" id="fig|1117108.3.peg.50"/>
<accession>S9U3W8</accession>
<evidence type="ECO:0000313" key="3">
    <source>
        <dbReference type="Proteomes" id="UP000015344"/>
    </source>
</evidence>